<accession>A0A6M3KIM5</accession>
<proteinExistence type="predicted"/>
<dbReference type="AlphaFoldDB" id="A0A6M3KIM5"/>
<evidence type="ECO:0000313" key="1">
    <source>
        <dbReference type="EMBL" id="QJA81867.1"/>
    </source>
</evidence>
<name>A0A6M3KIM5_9ZZZZ</name>
<sequence length="505" mass="51627">MRKNVASQNIGAQMITAADGSAFTGAVTVYVCGDAGSQAAGSVGSGACTHEGNGYHTYAPAQAETNYNLIAFTFTGSGAIPATVQVFTIQHDPAVVAEITSARMAVLTDWINGGRLDLLLDAIPTTAMRGTDNAALASVCTEARLAELDAANLPTDITNIQGATFNTATDSLEAIRDRGDAAWTTGAGGSDRLLMVDTTIATLATQTSFTLTAGSADDDAYNNCTIVIEDVSTATQKAVGLISDYTGASKTVTLKYDPAIFTMAATDKVYILAENALKSTAANRQLDVTATGAAGIDWANVENPTTAVDLSATDIQLCDTVTTLTGHTAQTADHTAGIADIPTVAEFNARSLPSADYVVTTDTIAGATTVTTLTGHTPQTADHAAGITDIQSRLPAALSGGNIKADMLAISTSTDAADKLEASAETIVTGTAAAGTLSTTEMTTDLTVTVADQFNGTQLIFKEDTTTAALRRQRTSVTGTAVAGGKLTFTAITTAPVDGDSFTLV</sequence>
<organism evidence="1">
    <name type="scientific">viral metagenome</name>
    <dbReference type="NCBI Taxonomy" id="1070528"/>
    <lineage>
        <taxon>unclassified sequences</taxon>
        <taxon>metagenomes</taxon>
        <taxon>organismal metagenomes</taxon>
    </lineage>
</organism>
<reference evidence="1" key="1">
    <citation type="submission" date="2020-03" db="EMBL/GenBank/DDBJ databases">
        <title>The deep terrestrial virosphere.</title>
        <authorList>
            <person name="Holmfeldt K."/>
            <person name="Nilsson E."/>
            <person name="Simone D."/>
            <person name="Lopez-Fernandez M."/>
            <person name="Wu X."/>
            <person name="de Brujin I."/>
            <person name="Lundin D."/>
            <person name="Andersson A."/>
            <person name="Bertilsson S."/>
            <person name="Dopson M."/>
        </authorList>
    </citation>
    <scope>NUCLEOTIDE SEQUENCE</scope>
    <source>
        <strain evidence="1">MM415A00479</strain>
    </source>
</reference>
<protein>
    <submittedName>
        <fullName evidence="1">Uncharacterized protein</fullName>
    </submittedName>
</protein>
<dbReference type="EMBL" id="MT142472">
    <property type="protein sequence ID" value="QJA81867.1"/>
    <property type="molecule type" value="Genomic_DNA"/>
</dbReference>
<gene>
    <name evidence="1" type="ORF">MM415A00479_0026</name>
</gene>